<accession>A0AAD4W7T9</accession>
<organism evidence="1 2">
    <name type="scientific">Prunus dulcis</name>
    <name type="common">Almond</name>
    <name type="synonym">Amygdalus dulcis</name>
    <dbReference type="NCBI Taxonomy" id="3755"/>
    <lineage>
        <taxon>Eukaryota</taxon>
        <taxon>Viridiplantae</taxon>
        <taxon>Streptophyta</taxon>
        <taxon>Embryophyta</taxon>
        <taxon>Tracheophyta</taxon>
        <taxon>Spermatophyta</taxon>
        <taxon>Magnoliopsida</taxon>
        <taxon>eudicotyledons</taxon>
        <taxon>Gunneridae</taxon>
        <taxon>Pentapetalae</taxon>
        <taxon>rosids</taxon>
        <taxon>fabids</taxon>
        <taxon>Rosales</taxon>
        <taxon>Rosaceae</taxon>
        <taxon>Amygdaloideae</taxon>
        <taxon>Amygdaleae</taxon>
        <taxon>Prunus</taxon>
    </lineage>
</organism>
<gene>
    <name evidence="1" type="ORF">L3X38_017685</name>
</gene>
<evidence type="ECO:0008006" key="3">
    <source>
        <dbReference type="Google" id="ProtNLM"/>
    </source>
</evidence>
<evidence type="ECO:0000313" key="1">
    <source>
        <dbReference type="EMBL" id="KAI5338414.1"/>
    </source>
</evidence>
<name>A0AAD4W7T9_PRUDU</name>
<protein>
    <recommendedName>
        <fullName evidence="3">Reverse transcriptase/retrotransposon-derived protein RNase H-like domain-containing protein</fullName>
    </recommendedName>
</protein>
<comment type="caution">
    <text evidence="1">The sequence shown here is derived from an EMBL/GenBank/DDBJ whole genome shotgun (WGS) entry which is preliminary data.</text>
</comment>
<reference evidence="1 2" key="1">
    <citation type="journal article" date="2022" name="G3 (Bethesda)">
        <title>Whole-genome sequence and methylome profiling of the almond [Prunus dulcis (Mill.) D.A. Webb] cultivar 'Nonpareil'.</title>
        <authorList>
            <person name="D'Amico-Willman K.M."/>
            <person name="Ouma W.Z."/>
            <person name="Meulia T."/>
            <person name="Sideli G.M."/>
            <person name="Gradziel T.M."/>
            <person name="Fresnedo-Ramirez J."/>
        </authorList>
    </citation>
    <scope>NUCLEOTIDE SEQUENCE [LARGE SCALE GENOMIC DNA]</scope>
    <source>
        <strain evidence="1">Clone GOH B32 T37-40</strain>
    </source>
</reference>
<dbReference type="Proteomes" id="UP001054821">
    <property type="component" value="Chromosome 3"/>
</dbReference>
<dbReference type="InterPro" id="IPR043502">
    <property type="entry name" value="DNA/RNA_pol_sf"/>
</dbReference>
<dbReference type="AlphaFoldDB" id="A0AAD4W7T9"/>
<evidence type="ECO:0000313" key="2">
    <source>
        <dbReference type="Proteomes" id="UP001054821"/>
    </source>
</evidence>
<proteinExistence type="predicted"/>
<dbReference type="EMBL" id="JAJFAZ020000003">
    <property type="protein sequence ID" value="KAI5338414.1"/>
    <property type="molecule type" value="Genomic_DNA"/>
</dbReference>
<dbReference type="SUPFAM" id="SSF56672">
    <property type="entry name" value="DNA/RNA polymerases"/>
    <property type="match status" value="1"/>
</dbReference>
<sequence>MISSIGRGLTLARTSNNSIKPYVRSSYVHQVFSTEHGRMPKMPKAGTLEGYAYHPIYNCRLPYGMQCDPGMHILGPNEGIHFYPYAHVEVSKPLWHEHCARSSRGIGHPQAELVEDLELVSLQEEFPNRQKRRAYDLERNEAMKTEVEKYIIPHGWPTYNQIFMHPDNQAHTSFILDQGLYCYKIGHTMEVYVDDVLKGIEANPEKIQAILDMKVPKTVKDIQSLTGRVASLTRSLRHLEGRLSGQLNLGNFIHFKPRLAEKGKVVANFILEFTKPIPSASSQIITEPMSTSNIFHLAPVGNYDLSEPLWTVHVDGSSNSQGCGAGLVLTYLDKVVMEYAI</sequence>
<keyword evidence="2" id="KW-1185">Reference proteome</keyword>